<evidence type="ECO:0000313" key="3">
    <source>
        <dbReference type="Proteomes" id="UP000194266"/>
    </source>
</evidence>
<keyword evidence="3" id="KW-1185">Reference proteome</keyword>
<protein>
    <submittedName>
        <fullName evidence="2">Uncharacterized protein</fullName>
    </submittedName>
</protein>
<dbReference type="Proteomes" id="UP000194266">
    <property type="component" value="Unassembled WGS sequence"/>
</dbReference>
<name>A0ABX3Y8J7_9ACTN</name>
<evidence type="ECO:0000256" key="1">
    <source>
        <dbReference type="SAM" id="MobiDB-lite"/>
    </source>
</evidence>
<proteinExistence type="predicted"/>
<reference evidence="2 3" key="1">
    <citation type="submission" date="2016-12" db="EMBL/GenBank/DDBJ databases">
        <title>Genome Mining:The Detection of Biosynthetic Gene Clusters to Aid in the Expression of Curamycin A produced by Streptomyces sp. strain CZA14.</title>
        <authorList>
            <person name="Durrell K.A."/>
            <person name="Kirby B.M."/>
            <person name="Khan W."/>
            <person name="Mthethwa T."/>
            <person name="Le Roes-Hill M."/>
        </authorList>
    </citation>
    <scope>NUCLEOTIDE SEQUENCE [LARGE SCALE GENOMIC DNA]</scope>
    <source>
        <strain evidence="2 3">CZA14</strain>
    </source>
</reference>
<feature type="region of interest" description="Disordered" evidence="1">
    <location>
        <begin position="48"/>
        <end position="110"/>
    </location>
</feature>
<dbReference type="RefSeq" id="WP_086173087.1">
    <property type="nucleotide sequence ID" value="NZ_MRYD01000334.1"/>
</dbReference>
<dbReference type="EMBL" id="MRYD01000334">
    <property type="protein sequence ID" value="OSZ56178.1"/>
    <property type="molecule type" value="Genomic_DNA"/>
</dbReference>
<feature type="compositionally biased region" description="Low complexity" evidence="1">
    <location>
        <begin position="74"/>
        <end position="86"/>
    </location>
</feature>
<comment type="caution">
    <text evidence="2">The sequence shown here is derived from an EMBL/GenBank/DDBJ whole genome shotgun (WGS) entry which is preliminary data.</text>
</comment>
<gene>
    <name evidence="2" type="ORF">OQI_34425</name>
</gene>
<organism evidence="2 3">
    <name type="scientific">Streptomyces pharetrae CZA14</name>
    <dbReference type="NCBI Taxonomy" id="1144883"/>
    <lineage>
        <taxon>Bacteria</taxon>
        <taxon>Bacillati</taxon>
        <taxon>Actinomycetota</taxon>
        <taxon>Actinomycetes</taxon>
        <taxon>Kitasatosporales</taxon>
        <taxon>Streptomycetaceae</taxon>
        <taxon>Streptomyces</taxon>
    </lineage>
</organism>
<accession>A0ABX3Y8J7</accession>
<evidence type="ECO:0000313" key="2">
    <source>
        <dbReference type="EMBL" id="OSZ56178.1"/>
    </source>
</evidence>
<sequence length="110" mass="11983">MYAFGTARRLAGFAGPAPFPGDSGRIRGNMLRPHRYHRRLLRVCYLSARSPPASAPPRRPSTTARGRRARATSRRSSPSPAAASTSYGPFIRDQRHWAAQPPQPCLSGAA</sequence>